<dbReference type="GO" id="GO:0015297">
    <property type="term" value="F:antiporter activity"/>
    <property type="evidence" value="ECO:0007669"/>
    <property type="project" value="InterPro"/>
</dbReference>
<evidence type="ECO:0000256" key="8">
    <source>
        <dbReference type="SAM" id="Phobius"/>
    </source>
</evidence>
<evidence type="ECO:0000256" key="2">
    <source>
        <dbReference type="ARBA" id="ARBA00022448"/>
    </source>
</evidence>
<dbReference type="EMBL" id="FYEH01000016">
    <property type="protein sequence ID" value="SNB77163.1"/>
    <property type="molecule type" value="Genomic_DNA"/>
</dbReference>
<feature type="transmembrane region" description="Helical" evidence="8">
    <location>
        <begin position="387"/>
        <end position="407"/>
    </location>
</feature>
<keyword evidence="2" id="KW-0813">Transport</keyword>
<evidence type="ECO:0000256" key="5">
    <source>
        <dbReference type="ARBA" id="ARBA00023065"/>
    </source>
</evidence>
<feature type="transmembrane region" description="Helical" evidence="8">
    <location>
        <begin position="419"/>
        <end position="440"/>
    </location>
</feature>
<evidence type="ECO:0000313" key="11">
    <source>
        <dbReference type="Proteomes" id="UP000197065"/>
    </source>
</evidence>
<comment type="subcellular location">
    <subcellularLocation>
        <location evidence="1">Membrane</location>
        <topology evidence="1">Multi-pass membrane protein</topology>
    </subcellularLocation>
</comment>
<organism evidence="10 11">
    <name type="scientific">Arboricoccus pini</name>
    <dbReference type="NCBI Taxonomy" id="1963835"/>
    <lineage>
        <taxon>Bacteria</taxon>
        <taxon>Pseudomonadati</taxon>
        <taxon>Pseudomonadota</taxon>
        <taxon>Alphaproteobacteria</taxon>
        <taxon>Geminicoccales</taxon>
        <taxon>Geminicoccaceae</taxon>
        <taxon>Arboricoccus</taxon>
    </lineage>
</organism>
<proteinExistence type="predicted"/>
<feature type="transmembrane region" description="Helical" evidence="8">
    <location>
        <begin position="296"/>
        <end position="312"/>
    </location>
</feature>
<feature type="transmembrane region" description="Helical" evidence="8">
    <location>
        <begin position="324"/>
        <end position="342"/>
    </location>
</feature>
<dbReference type="InterPro" id="IPR038770">
    <property type="entry name" value="Na+/solute_symporter_sf"/>
</dbReference>
<gene>
    <name evidence="10" type="ORF">SAMN07250955_11634</name>
</gene>
<feature type="transmembrane region" description="Helical" evidence="8">
    <location>
        <begin position="138"/>
        <end position="161"/>
    </location>
</feature>
<evidence type="ECO:0000256" key="7">
    <source>
        <dbReference type="SAM" id="MobiDB-lite"/>
    </source>
</evidence>
<keyword evidence="3 8" id="KW-0812">Transmembrane</keyword>
<dbReference type="PANTHER" id="PTHR32468:SF0">
    <property type="entry name" value="K(+)_H(+) ANTIPORTER 1"/>
    <property type="match status" value="1"/>
</dbReference>
<feature type="transmembrane region" description="Helical" evidence="8">
    <location>
        <begin position="354"/>
        <end position="375"/>
    </location>
</feature>
<dbReference type="InterPro" id="IPR050794">
    <property type="entry name" value="CPA2_transporter"/>
</dbReference>
<feature type="transmembrane region" description="Helical" evidence="8">
    <location>
        <begin position="238"/>
        <end position="261"/>
    </location>
</feature>
<reference evidence="10 11" key="1">
    <citation type="submission" date="2017-06" db="EMBL/GenBank/DDBJ databases">
        <authorList>
            <person name="Kim H.J."/>
            <person name="Triplett B.A."/>
        </authorList>
    </citation>
    <scope>NUCLEOTIDE SEQUENCE [LARGE SCALE GENOMIC DNA]</scope>
    <source>
        <strain evidence="10 11">B29T1</strain>
    </source>
</reference>
<feature type="transmembrane region" description="Helical" evidence="8">
    <location>
        <begin position="173"/>
        <end position="196"/>
    </location>
</feature>
<dbReference type="AlphaFoldDB" id="A0A212RX19"/>
<evidence type="ECO:0000256" key="1">
    <source>
        <dbReference type="ARBA" id="ARBA00004141"/>
    </source>
</evidence>
<evidence type="ECO:0000256" key="3">
    <source>
        <dbReference type="ARBA" id="ARBA00022692"/>
    </source>
</evidence>
<keyword evidence="6 8" id="KW-0472">Membrane</keyword>
<dbReference type="PANTHER" id="PTHR32468">
    <property type="entry name" value="CATION/H + ANTIPORTER"/>
    <property type="match status" value="1"/>
</dbReference>
<dbReference type="Gene3D" id="1.20.1530.20">
    <property type="match status" value="1"/>
</dbReference>
<keyword evidence="11" id="KW-1185">Reference proteome</keyword>
<feature type="region of interest" description="Disordered" evidence="7">
    <location>
        <begin position="448"/>
        <end position="467"/>
    </location>
</feature>
<keyword evidence="4 8" id="KW-1133">Transmembrane helix</keyword>
<dbReference type="GO" id="GO:0016020">
    <property type="term" value="C:membrane"/>
    <property type="evidence" value="ECO:0007669"/>
    <property type="project" value="UniProtKB-SubCell"/>
</dbReference>
<dbReference type="GO" id="GO:1902600">
    <property type="term" value="P:proton transmembrane transport"/>
    <property type="evidence" value="ECO:0007669"/>
    <property type="project" value="InterPro"/>
</dbReference>
<name>A0A212RX19_9PROT</name>
<dbReference type="Proteomes" id="UP000197065">
    <property type="component" value="Unassembled WGS sequence"/>
</dbReference>
<evidence type="ECO:0000256" key="4">
    <source>
        <dbReference type="ARBA" id="ARBA00022989"/>
    </source>
</evidence>
<accession>A0A212RX19</accession>
<evidence type="ECO:0000259" key="9">
    <source>
        <dbReference type="Pfam" id="PF00999"/>
    </source>
</evidence>
<feature type="transmembrane region" description="Helical" evidence="8">
    <location>
        <begin position="39"/>
        <end position="60"/>
    </location>
</feature>
<keyword evidence="5" id="KW-0406">Ion transport</keyword>
<dbReference type="Pfam" id="PF00999">
    <property type="entry name" value="Na_H_Exchanger"/>
    <property type="match status" value="1"/>
</dbReference>
<protein>
    <submittedName>
        <fullName evidence="10">Transporter, CPA2 family</fullName>
    </submittedName>
</protein>
<sequence length="467" mass="49215">MAARSLPTGQRAYPTILVIPSGQDTHGGRIFLGDAMSPAQLSVIFFLELFVIIATCRFVGWLARRFLGQPQVVGEMMAGVVLGPSLLGLFAPSLQATIFPPEARGVLYVAAQLGVGLYMFLVGLGFRSDEFRTRIMSAGVVSLSGIAAPFLVAILMTPWLMGHPGLFAPQLTVMQATLFLGACISITAFPMLARIIHERGLSDSPLGMLALAAGAIDDAGAWIILAIVLATFGDGPLVVVKAVSGASIFALVVLWLGPRLLAPLGRRLERTGTLGELELAIALGLFMLAAFTMDWVGMHAVFGGFLLGVAMPKGRFSDTLRHQLEPFTVIVLLPCFFTFSGLNTQLFLVSDSSLVFVSLAILAASILAKGGACWAAARLTGQDGRTALGIGALMNARGLMELIIINIGLQRGLVGPTFFAILVVMTILTTLMAAPLFELVQGRQPHGRQGLTTGLGAPHAGPHENGS</sequence>
<evidence type="ECO:0000313" key="10">
    <source>
        <dbReference type="EMBL" id="SNB77163.1"/>
    </source>
</evidence>
<dbReference type="InterPro" id="IPR006153">
    <property type="entry name" value="Cation/H_exchanger_TM"/>
</dbReference>
<feature type="transmembrane region" description="Helical" evidence="8">
    <location>
        <begin position="72"/>
        <end position="94"/>
    </location>
</feature>
<feature type="transmembrane region" description="Helical" evidence="8">
    <location>
        <begin position="106"/>
        <end position="126"/>
    </location>
</feature>
<evidence type="ECO:0000256" key="6">
    <source>
        <dbReference type="ARBA" id="ARBA00023136"/>
    </source>
</evidence>
<feature type="domain" description="Cation/H+ exchanger transmembrane" evidence="9">
    <location>
        <begin position="56"/>
        <end position="434"/>
    </location>
</feature>
<feature type="transmembrane region" description="Helical" evidence="8">
    <location>
        <begin position="208"/>
        <end position="232"/>
    </location>
</feature>